<dbReference type="EMBL" id="JAINUG010000037">
    <property type="protein sequence ID" value="KAJ8407870.1"/>
    <property type="molecule type" value="Genomic_DNA"/>
</dbReference>
<dbReference type="Proteomes" id="UP001221898">
    <property type="component" value="Unassembled WGS sequence"/>
</dbReference>
<name>A0AAD7SSA2_9TELE</name>
<reference evidence="2" key="1">
    <citation type="journal article" date="2023" name="Science">
        <title>Genome structures resolve the early diversification of teleost fishes.</title>
        <authorList>
            <person name="Parey E."/>
            <person name="Louis A."/>
            <person name="Montfort J."/>
            <person name="Bouchez O."/>
            <person name="Roques C."/>
            <person name="Iampietro C."/>
            <person name="Lluch J."/>
            <person name="Castinel A."/>
            <person name="Donnadieu C."/>
            <person name="Desvignes T."/>
            <person name="Floi Bucao C."/>
            <person name="Jouanno E."/>
            <person name="Wen M."/>
            <person name="Mejri S."/>
            <person name="Dirks R."/>
            <person name="Jansen H."/>
            <person name="Henkel C."/>
            <person name="Chen W.J."/>
            <person name="Zahm M."/>
            <person name="Cabau C."/>
            <person name="Klopp C."/>
            <person name="Thompson A.W."/>
            <person name="Robinson-Rechavi M."/>
            <person name="Braasch I."/>
            <person name="Lecointre G."/>
            <person name="Bobe J."/>
            <person name="Postlethwait J.H."/>
            <person name="Berthelot C."/>
            <person name="Roest Crollius H."/>
            <person name="Guiguen Y."/>
        </authorList>
    </citation>
    <scope>NUCLEOTIDE SEQUENCE</scope>
    <source>
        <strain evidence="2">NC1722</strain>
    </source>
</reference>
<evidence type="ECO:0000313" key="2">
    <source>
        <dbReference type="EMBL" id="KAJ8407870.1"/>
    </source>
</evidence>
<dbReference type="AlphaFoldDB" id="A0AAD7SSA2"/>
<comment type="caution">
    <text evidence="2">The sequence shown here is derived from an EMBL/GenBank/DDBJ whole genome shotgun (WGS) entry which is preliminary data.</text>
</comment>
<keyword evidence="3" id="KW-1185">Reference proteome</keyword>
<protein>
    <submittedName>
        <fullName evidence="2">Uncharacterized protein</fullName>
    </submittedName>
</protein>
<sequence length="110" mass="11483">MKVRLDRVRGPVLVKTLPPASGTRATGPIQQPPSTGMLARPLCKAGGQATYTSACVLGCERSRDLAAEGQPLGAGTAERWHCHAAEGTSQPVTVPGHSAECRCHCTEMCS</sequence>
<evidence type="ECO:0000256" key="1">
    <source>
        <dbReference type="SAM" id="MobiDB-lite"/>
    </source>
</evidence>
<evidence type="ECO:0000313" key="3">
    <source>
        <dbReference type="Proteomes" id="UP001221898"/>
    </source>
</evidence>
<proteinExistence type="predicted"/>
<organism evidence="2 3">
    <name type="scientific">Aldrovandia affinis</name>
    <dbReference type="NCBI Taxonomy" id="143900"/>
    <lineage>
        <taxon>Eukaryota</taxon>
        <taxon>Metazoa</taxon>
        <taxon>Chordata</taxon>
        <taxon>Craniata</taxon>
        <taxon>Vertebrata</taxon>
        <taxon>Euteleostomi</taxon>
        <taxon>Actinopterygii</taxon>
        <taxon>Neopterygii</taxon>
        <taxon>Teleostei</taxon>
        <taxon>Notacanthiformes</taxon>
        <taxon>Halosauridae</taxon>
        <taxon>Aldrovandia</taxon>
    </lineage>
</organism>
<gene>
    <name evidence="2" type="ORF">AAFF_G00269140</name>
</gene>
<feature type="region of interest" description="Disordered" evidence="1">
    <location>
        <begin position="14"/>
        <end position="34"/>
    </location>
</feature>
<accession>A0AAD7SSA2</accession>